<keyword evidence="3" id="KW-1185">Reference proteome</keyword>
<dbReference type="AlphaFoldDB" id="A0A1I4WNM5"/>
<reference evidence="3" key="1">
    <citation type="submission" date="2016-10" db="EMBL/GenBank/DDBJ databases">
        <authorList>
            <person name="Varghese N."/>
            <person name="Submissions S."/>
        </authorList>
    </citation>
    <scope>NUCLEOTIDE SEQUENCE [LARGE SCALE GENOMIC DNA]</scope>
    <source>
        <strain evidence="3">OV426</strain>
    </source>
</reference>
<evidence type="ECO:0000256" key="1">
    <source>
        <dbReference type="SAM" id="Phobius"/>
    </source>
</evidence>
<dbReference type="EMBL" id="FOVG01000001">
    <property type="protein sequence ID" value="SFN15037.1"/>
    <property type="molecule type" value="Genomic_DNA"/>
</dbReference>
<dbReference type="OrthoDB" id="6501337at2"/>
<proteinExistence type="predicted"/>
<feature type="transmembrane region" description="Helical" evidence="1">
    <location>
        <begin position="20"/>
        <end position="39"/>
    </location>
</feature>
<dbReference type="Proteomes" id="UP000198968">
    <property type="component" value="Unassembled WGS sequence"/>
</dbReference>
<feature type="transmembrane region" description="Helical" evidence="1">
    <location>
        <begin position="404"/>
        <end position="423"/>
    </location>
</feature>
<dbReference type="RefSeq" id="WP_090959031.1">
    <property type="nucleotide sequence ID" value="NZ_FOVG01000001.1"/>
</dbReference>
<feature type="transmembrane region" description="Helical" evidence="1">
    <location>
        <begin position="429"/>
        <end position="454"/>
    </location>
</feature>
<feature type="transmembrane region" description="Helical" evidence="1">
    <location>
        <begin position="51"/>
        <end position="75"/>
    </location>
</feature>
<accession>A0A1I4WNM5</accession>
<name>A0A1I4WNM5_9GAMM</name>
<gene>
    <name evidence="2" type="ORF">SAMN05428971_0260</name>
</gene>
<evidence type="ECO:0000313" key="3">
    <source>
        <dbReference type="Proteomes" id="UP000198968"/>
    </source>
</evidence>
<keyword evidence="1" id="KW-0472">Membrane</keyword>
<protein>
    <submittedName>
        <fullName evidence="2">Uncharacterized protein</fullName>
    </submittedName>
</protein>
<keyword evidence="1" id="KW-0812">Transmembrane</keyword>
<evidence type="ECO:0000313" key="2">
    <source>
        <dbReference type="EMBL" id="SFN15037.1"/>
    </source>
</evidence>
<sequence length="476" mass="52607">MGWSQPNVPVKDDARSWSPWICLFIIFAGIFFALIWVVLHSSVGGVPSLASGYWLPLTMKTLAGISVAIAAYLLWWEIQAVSVWNWNVWRRNMNILWRKRAHQHIFVAHYVTLTADPQLLPRLAGVATENGDDAPALTLLPDEPLIPGISRFEQLCRLLINQIKSSLFQRHSTGPLTVLVQTSASDNEQELRSFTRLWADEKLPWTPDIQILPNEYPFSRWDNVVSSTRVPVLVVALHYRQPGESLAEFACALLLTPGSMLASADRKIATRLFRAMPLNSVALIHELKELRDMGQQPANQKHLVWHAGLAAGPRQSLGRMLNELSLPLYDDVCAGGVVDFDKKCGIYGGLVGWLMVAAATEMASYGPRSQWLLCESEKEAWAVVLGQGAPVTEGESGISSPPPYPAGSMLLALLFNVGLFSVIQHYPSLAFSWAGVVILFVSLVVTLPCTAFLLRNMIARLQHPLFVKAAGQSGKE</sequence>
<keyword evidence="1" id="KW-1133">Transmembrane helix</keyword>
<organism evidence="2 3">
    <name type="scientific">Candidatus Pantoea varia</name>
    <dbReference type="NCBI Taxonomy" id="1881036"/>
    <lineage>
        <taxon>Bacteria</taxon>
        <taxon>Pseudomonadati</taxon>
        <taxon>Pseudomonadota</taxon>
        <taxon>Gammaproteobacteria</taxon>
        <taxon>Enterobacterales</taxon>
        <taxon>Erwiniaceae</taxon>
        <taxon>Pantoea</taxon>
    </lineage>
</organism>